<protein>
    <submittedName>
        <fullName evidence="1">Uncharacterized protein</fullName>
    </submittedName>
</protein>
<reference evidence="1" key="1">
    <citation type="journal article" date="2015" name="Nature">
        <title>Complex archaea that bridge the gap between prokaryotes and eukaryotes.</title>
        <authorList>
            <person name="Spang A."/>
            <person name="Saw J.H."/>
            <person name="Jorgensen S.L."/>
            <person name="Zaremba-Niedzwiedzka K."/>
            <person name="Martijn J."/>
            <person name="Lind A.E."/>
            <person name="van Eijk R."/>
            <person name="Schleper C."/>
            <person name="Guy L."/>
            <person name="Ettema T.J."/>
        </authorList>
    </citation>
    <scope>NUCLEOTIDE SEQUENCE</scope>
</reference>
<organism evidence="1">
    <name type="scientific">marine sediment metagenome</name>
    <dbReference type="NCBI Taxonomy" id="412755"/>
    <lineage>
        <taxon>unclassified sequences</taxon>
        <taxon>metagenomes</taxon>
        <taxon>ecological metagenomes</taxon>
    </lineage>
</organism>
<accession>A0A0F9BKQ5</accession>
<sequence>MSYFSGGDLTTRDGLTSQNVIMGFAATQTVHLDTGSVAAQTAFMLVDISDTTNWKHVSTNSIVIRHILIEVDPDASYLGEIKVGFLTGVTATNGDFNQILDFDMAKKSDLAIEDLTFTGGFHCE</sequence>
<dbReference type="EMBL" id="LAZR01040474">
    <property type="protein sequence ID" value="KKL14402.1"/>
    <property type="molecule type" value="Genomic_DNA"/>
</dbReference>
<proteinExistence type="predicted"/>
<evidence type="ECO:0000313" key="1">
    <source>
        <dbReference type="EMBL" id="KKL14402.1"/>
    </source>
</evidence>
<comment type="caution">
    <text evidence="1">The sequence shown here is derived from an EMBL/GenBank/DDBJ whole genome shotgun (WGS) entry which is preliminary data.</text>
</comment>
<gene>
    <name evidence="1" type="ORF">LCGC14_2516040</name>
</gene>
<dbReference type="AlphaFoldDB" id="A0A0F9BKQ5"/>
<name>A0A0F9BKQ5_9ZZZZ</name>
<feature type="non-terminal residue" evidence="1">
    <location>
        <position position="124"/>
    </location>
</feature>